<evidence type="ECO:0000313" key="1">
    <source>
        <dbReference type="EMBL" id="KHE90795.1"/>
    </source>
</evidence>
<gene>
    <name evidence="1" type="ORF">SCABRO_03469</name>
</gene>
<comment type="caution">
    <text evidence="1">The sequence shown here is derived from an EMBL/GenBank/DDBJ whole genome shotgun (WGS) entry which is preliminary data.</text>
</comment>
<reference evidence="1 2" key="1">
    <citation type="submission" date="2014-10" db="EMBL/GenBank/DDBJ databases">
        <title>Draft genome of anammox bacterium scalindua brodae, obtained using differential coverage binning of sequence data from two enrichment reactors.</title>
        <authorList>
            <person name="Speth D.R."/>
            <person name="Russ L."/>
            <person name="Kartal B."/>
            <person name="Op den Camp H.J."/>
            <person name="Dutilh B.E."/>
            <person name="Jetten M.S."/>
        </authorList>
    </citation>
    <scope>NUCLEOTIDE SEQUENCE [LARGE SCALE GENOMIC DNA]</scope>
    <source>
        <strain evidence="1">RU1</strain>
    </source>
</reference>
<organism evidence="1 2">
    <name type="scientific">Candidatus Scalindua brodae</name>
    <dbReference type="NCBI Taxonomy" id="237368"/>
    <lineage>
        <taxon>Bacteria</taxon>
        <taxon>Pseudomonadati</taxon>
        <taxon>Planctomycetota</taxon>
        <taxon>Candidatus Brocadiia</taxon>
        <taxon>Candidatus Brocadiales</taxon>
        <taxon>Candidatus Scalinduaceae</taxon>
        <taxon>Candidatus Scalindua</taxon>
    </lineage>
</organism>
<feature type="non-terminal residue" evidence="1">
    <location>
        <position position="1"/>
    </location>
</feature>
<sequence length="58" mass="6589">KKWECSRIGLTCRESLIELAVVLVDDNPNLLKDNDLKAADFKGIAKAVDARRYIKRSK</sequence>
<accession>A0A0B0EJD6</accession>
<dbReference type="EMBL" id="JRYO01000240">
    <property type="protein sequence ID" value="KHE90795.1"/>
    <property type="molecule type" value="Genomic_DNA"/>
</dbReference>
<protein>
    <submittedName>
        <fullName evidence="1">Uncharacterized protein</fullName>
    </submittedName>
</protein>
<evidence type="ECO:0000313" key="2">
    <source>
        <dbReference type="Proteomes" id="UP000030652"/>
    </source>
</evidence>
<dbReference type="AlphaFoldDB" id="A0A0B0EJD6"/>
<dbReference type="Proteomes" id="UP000030652">
    <property type="component" value="Unassembled WGS sequence"/>
</dbReference>
<name>A0A0B0EJD6_9BACT</name>
<proteinExistence type="predicted"/>